<reference evidence="1" key="1">
    <citation type="submission" date="2022-12" db="EMBL/GenBank/DDBJ databases">
        <authorList>
            <person name="Brejova B."/>
        </authorList>
    </citation>
    <scope>NUCLEOTIDE SEQUENCE</scope>
</reference>
<dbReference type="EMBL" id="CANTUO010000004">
    <property type="protein sequence ID" value="CAI5759125.1"/>
    <property type="molecule type" value="Genomic_DNA"/>
</dbReference>
<organism evidence="1 2">
    <name type="scientific">Candida verbasci</name>
    <dbReference type="NCBI Taxonomy" id="1227364"/>
    <lineage>
        <taxon>Eukaryota</taxon>
        <taxon>Fungi</taxon>
        <taxon>Dikarya</taxon>
        <taxon>Ascomycota</taxon>
        <taxon>Saccharomycotina</taxon>
        <taxon>Pichiomycetes</taxon>
        <taxon>Debaryomycetaceae</taxon>
        <taxon>Candida/Lodderomyces clade</taxon>
        <taxon>Candida</taxon>
    </lineage>
</organism>
<evidence type="ECO:0000313" key="2">
    <source>
        <dbReference type="Proteomes" id="UP001152885"/>
    </source>
</evidence>
<comment type="caution">
    <text evidence="1">The sequence shown here is derived from an EMBL/GenBank/DDBJ whole genome shotgun (WGS) entry which is preliminary data.</text>
</comment>
<dbReference type="AlphaFoldDB" id="A0A9W4TXS3"/>
<protein>
    <submittedName>
        <fullName evidence="1">Uncharacterized protein</fullName>
    </submittedName>
</protein>
<dbReference type="OrthoDB" id="4024850at2759"/>
<gene>
    <name evidence="1" type="ORF">CANVERA_P3634</name>
</gene>
<sequence>MFAAKTLNIENHTSSCSSSTQSLITSSSSKSSVFTNDTYTSDKYLNLEHLKLQQNKEIQEYQNLEKLVTNTTYNNQDLINISFDSLDLKSLNIENNENETIKEEPLNIIDEQVNFVEPENLTIMGKVKSVIKKKSIKLFRREQASFIVDPPKSILKSKVNKNFEVEKLNSELQDIIKFEEFLKKFEYMEIEKMNSLRNTRNDENFLNTARNEQIKNYYCNQ</sequence>
<name>A0A9W4TXS3_9ASCO</name>
<accession>A0A9W4TXS3</accession>
<keyword evidence="2" id="KW-1185">Reference proteome</keyword>
<dbReference type="Proteomes" id="UP001152885">
    <property type="component" value="Unassembled WGS sequence"/>
</dbReference>
<proteinExistence type="predicted"/>
<evidence type="ECO:0000313" key="1">
    <source>
        <dbReference type="EMBL" id="CAI5759125.1"/>
    </source>
</evidence>